<evidence type="ECO:0000313" key="3">
    <source>
        <dbReference type="Proteomes" id="UP000324536"/>
    </source>
</evidence>
<sequence>MTDSSPKTQPEQRLSAQAQAARDDRMARQAAALRANLRRRKEQARSRQDADPGSDPIPPNGVSKTCP</sequence>
<feature type="region of interest" description="Disordered" evidence="1">
    <location>
        <begin position="1"/>
        <end position="67"/>
    </location>
</feature>
<reference evidence="2 3" key="1">
    <citation type="submission" date="2019-09" db="EMBL/GenBank/DDBJ databases">
        <title>Genome sequencing of strain KACC 21233.</title>
        <authorList>
            <person name="Heo J."/>
            <person name="Kim S.-J."/>
            <person name="Kim J.-S."/>
            <person name="Hong S.-B."/>
            <person name="Kwon S.-W."/>
        </authorList>
    </citation>
    <scope>NUCLEOTIDE SEQUENCE [LARGE SCALE GENOMIC DNA]</scope>
    <source>
        <strain evidence="2 3">KACC 21233</strain>
    </source>
</reference>
<dbReference type="RefSeq" id="WP_149279266.1">
    <property type="nucleotide sequence ID" value="NZ_CP043506.1"/>
</dbReference>
<feature type="compositionally biased region" description="Polar residues" evidence="1">
    <location>
        <begin position="1"/>
        <end position="11"/>
    </location>
</feature>
<organism evidence="2 3">
    <name type="scientific">Acetobacter vaccinii</name>
    <dbReference type="NCBI Taxonomy" id="2592655"/>
    <lineage>
        <taxon>Bacteria</taxon>
        <taxon>Pseudomonadati</taxon>
        <taxon>Pseudomonadota</taxon>
        <taxon>Alphaproteobacteria</taxon>
        <taxon>Acetobacterales</taxon>
        <taxon>Acetobacteraceae</taxon>
        <taxon>Acetobacter</taxon>
    </lineage>
</organism>
<proteinExistence type="predicted"/>
<keyword evidence="3" id="KW-1185">Reference proteome</keyword>
<gene>
    <name evidence="2" type="ORF">FLP30_07505</name>
</gene>
<evidence type="ECO:0000256" key="1">
    <source>
        <dbReference type="SAM" id="MobiDB-lite"/>
    </source>
</evidence>
<dbReference type="AlphaFoldDB" id="A0A5C1YQW2"/>
<dbReference type="KEGG" id="acek:FLP30_07505"/>
<accession>A0A5C1YQW2</accession>
<name>A0A5C1YQW2_9PROT</name>
<protein>
    <submittedName>
        <fullName evidence="2">Uncharacterized protein</fullName>
    </submittedName>
</protein>
<dbReference type="EMBL" id="CP043506">
    <property type="protein sequence ID" value="QEO17589.1"/>
    <property type="molecule type" value="Genomic_DNA"/>
</dbReference>
<dbReference type="Proteomes" id="UP000324536">
    <property type="component" value="Chromosome"/>
</dbReference>
<evidence type="ECO:0000313" key="2">
    <source>
        <dbReference type="EMBL" id="QEO17589.1"/>
    </source>
</evidence>